<evidence type="ECO:0000313" key="7">
    <source>
        <dbReference type="Proteomes" id="UP000708148"/>
    </source>
</evidence>
<protein>
    <recommendedName>
        <fullName evidence="8">Nucleoside phosphatase family-domain-containing protein</fullName>
    </recommendedName>
</protein>
<evidence type="ECO:0000256" key="4">
    <source>
        <dbReference type="RuleBase" id="RU003833"/>
    </source>
</evidence>
<accession>A0A8S1IL44</accession>
<keyword evidence="2 4" id="KW-0378">Hydrolase</keyword>
<reference evidence="6" key="1">
    <citation type="submission" date="2020-12" db="EMBL/GenBank/DDBJ databases">
        <authorList>
            <person name="Iha C."/>
        </authorList>
    </citation>
    <scope>NUCLEOTIDE SEQUENCE</scope>
</reference>
<sequence length="636" mass="69819">MPRGPARSSAARDQETRPAWAHEWWPLCSCGATSACLAAEALALIIFIVAFYETAGQSVAHNTSYVLVVDAGSTGTRMYVYKWTTSPSGPNLPSIEQIPPSAAPDKIPFRAGKRAYKRVETLPGMDHYVGDFDGLRQHALAPLLSWAEAVVPSAQRSSSPLFLFGTAGSRGLSMEGRLELLREVQAILGSSAFWFKPEWVKIISGSEEGTYGWVALNYLNHYLRPPLRPAPQAAPSSALSHPEPLPTLAALDLGGSSLEVTFEVPSSAGPEGVVPPMVLAGNSYFLKTEVYHHYGLNDAFDASVTWLLRRSHHREELKAKKKFVPQVRHPCMQRNSIHTYPRSNPKESDLVPENVVLWGFPDWEECKHVVQEMFNPADGCSGEECTKRGTNHLAGHVAALNGFHVVWKFYNLTATDSFLELEKAGQSFCARPWQEVEQDLGDVVELSRYCFRASYLLVLLRDILGIQPGQMRVESDEVAWPLGAALVHAYDLQNERPPTTASSHPLVTPPPPPASSAWKWTALLLLCILASALAAAACRWCPVGRVRWWLRLGAKRPSEEGESLIKVNQSSEGLAVVDRLLSQLGRRNDAWAGSPRPVHQAEGIRVQVDVGVGPYGATGDIKRRPQPFAQGQAPRG</sequence>
<comment type="similarity">
    <text evidence="1 4">Belongs to the GDA1/CD39 NTPase family.</text>
</comment>
<dbReference type="EMBL" id="CAJHUC010000329">
    <property type="protein sequence ID" value="CAD7695295.1"/>
    <property type="molecule type" value="Genomic_DNA"/>
</dbReference>
<dbReference type="InterPro" id="IPR000407">
    <property type="entry name" value="GDA1_CD39_NTPase"/>
</dbReference>
<dbReference type="Pfam" id="PF01150">
    <property type="entry name" value="GDA1_CD39"/>
    <property type="match status" value="1"/>
</dbReference>
<dbReference type="Gene3D" id="3.30.420.150">
    <property type="entry name" value="Exopolyphosphatase. Domain 2"/>
    <property type="match status" value="1"/>
</dbReference>
<gene>
    <name evidence="6" type="ORF">OSTQU699_LOCUS656</name>
</gene>
<evidence type="ECO:0000256" key="3">
    <source>
        <dbReference type="PIRSR" id="PIRSR600407-1"/>
    </source>
</evidence>
<organism evidence="6 7">
    <name type="scientific">Ostreobium quekettii</name>
    <dbReference type="NCBI Taxonomy" id="121088"/>
    <lineage>
        <taxon>Eukaryota</taxon>
        <taxon>Viridiplantae</taxon>
        <taxon>Chlorophyta</taxon>
        <taxon>core chlorophytes</taxon>
        <taxon>Ulvophyceae</taxon>
        <taxon>TCBD clade</taxon>
        <taxon>Bryopsidales</taxon>
        <taxon>Ostreobineae</taxon>
        <taxon>Ostreobiaceae</taxon>
        <taxon>Ostreobium</taxon>
    </lineage>
</organism>
<dbReference type="PANTHER" id="PTHR11782">
    <property type="entry name" value="ADENOSINE/GUANOSINE DIPHOSPHATASE"/>
    <property type="match status" value="1"/>
</dbReference>
<evidence type="ECO:0000256" key="1">
    <source>
        <dbReference type="ARBA" id="ARBA00009283"/>
    </source>
</evidence>
<dbReference type="GO" id="GO:0016020">
    <property type="term" value="C:membrane"/>
    <property type="evidence" value="ECO:0007669"/>
    <property type="project" value="TreeGrafter"/>
</dbReference>
<dbReference type="PANTHER" id="PTHR11782:SF125">
    <property type="entry name" value="APYRASE 7-RELATED"/>
    <property type="match status" value="1"/>
</dbReference>
<evidence type="ECO:0000256" key="2">
    <source>
        <dbReference type="ARBA" id="ARBA00022801"/>
    </source>
</evidence>
<proteinExistence type="inferred from homology"/>
<dbReference type="Gene3D" id="3.30.420.40">
    <property type="match status" value="1"/>
</dbReference>
<name>A0A8S1IL44_9CHLO</name>
<feature type="active site" description="Proton acceptor" evidence="3">
    <location>
        <position position="208"/>
    </location>
</feature>
<dbReference type="PROSITE" id="PS01238">
    <property type="entry name" value="GDA1_CD39_NTPASE"/>
    <property type="match status" value="1"/>
</dbReference>
<evidence type="ECO:0000313" key="6">
    <source>
        <dbReference type="EMBL" id="CAD7695295.1"/>
    </source>
</evidence>
<dbReference type="OrthoDB" id="6372431at2759"/>
<dbReference type="AlphaFoldDB" id="A0A8S1IL44"/>
<evidence type="ECO:0008006" key="8">
    <source>
        <dbReference type="Google" id="ProtNLM"/>
    </source>
</evidence>
<dbReference type="GO" id="GO:0009134">
    <property type="term" value="P:nucleoside diphosphate catabolic process"/>
    <property type="evidence" value="ECO:0007669"/>
    <property type="project" value="TreeGrafter"/>
</dbReference>
<dbReference type="Proteomes" id="UP000708148">
    <property type="component" value="Unassembled WGS sequence"/>
</dbReference>
<keyword evidence="7" id="KW-1185">Reference proteome</keyword>
<feature type="region of interest" description="Disordered" evidence="5">
    <location>
        <begin position="616"/>
        <end position="636"/>
    </location>
</feature>
<evidence type="ECO:0000256" key="5">
    <source>
        <dbReference type="SAM" id="MobiDB-lite"/>
    </source>
</evidence>
<comment type="caution">
    <text evidence="6">The sequence shown here is derived from an EMBL/GenBank/DDBJ whole genome shotgun (WGS) entry which is preliminary data.</text>
</comment>
<dbReference type="GO" id="GO:0017110">
    <property type="term" value="F:nucleoside diphosphate phosphatase activity"/>
    <property type="evidence" value="ECO:0007669"/>
    <property type="project" value="TreeGrafter"/>
</dbReference>